<dbReference type="STRING" id="153971.AWC19_14155"/>
<organism evidence="1 2">
    <name type="scientific">Mycobacterium palustre</name>
    <dbReference type="NCBI Taxonomy" id="153971"/>
    <lineage>
        <taxon>Bacteria</taxon>
        <taxon>Bacillati</taxon>
        <taxon>Actinomycetota</taxon>
        <taxon>Actinomycetes</taxon>
        <taxon>Mycobacteriales</taxon>
        <taxon>Mycobacteriaceae</taxon>
        <taxon>Mycobacterium</taxon>
        <taxon>Mycobacterium simiae complex</taxon>
    </lineage>
</organism>
<protein>
    <submittedName>
        <fullName evidence="1">Uncharacterized protein</fullName>
    </submittedName>
</protein>
<dbReference type="Proteomes" id="UP000193529">
    <property type="component" value="Unassembled WGS sequence"/>
</dbReference>
<reference evidence="1 2" key="1">
    <citation type="submission" date="2016-01" db="EMBL/GenBank/DDBJ databases">
        <title>The new phylogeny of the genus Mycobacterium.</title>
        <authorList>
            <person name="Tarcisio F."/>
            <person name="Conor M."/>
            <person name="Antonella G."/>
            <person name="Elisabetta G."/>
            <person name="Giulia F.S."/>
            <person name="Sara T."/>
            <person name="Anna F."/>
            <person name="Clotilde B."/>
            <person name="Roberto B."/>
            <person name="Veronica D.S."/>
            <person name="Fabio R."/>
            <person name="Monica P."/>
            <person name="Olivier J."/>
            <person name="Enrico T."/>
            <person name="Nicola S."/>
        </authorList>
    </citation>
    <scope>NUCLEOTIDE SEQUENCE [LARGE SCALE GENOMIC DNA]</scope>
    <source>
        <strain evidence="1 2">DSM 44572</strain>
    </source>
</reference>
<proteinExistence type="predicted"/>
<dbReference type="AlphaFoldDB" id="A0A1X1ZC96"/>
<evidence type="ECO:0000313" key="2">
    <source>
        <dbReference type="Proteomes" id="UP000193529"/>
    </source>
</evidence>
<gene>
    <name evidence="1" type="ORF">AWC19_14155</name>
</gene>
<dbReference type="EMBL" id="LQPJ01000121">
    <property type="protein sequence ID" value="ORW21023.1"/>
    <property type="molecule type" value="Genomic_DNA"/>
</dbReference>
<evidence type="ECO:0000313" key="1">
    <source>
        <dbReference type="EMBL" id="ORW21023.1"/>
    </source>
</evidence>
<comment type="caution">
    <text evidence="1">The sequence shown here is derived from an EMBL/GenBank/DDBJ whole genome shotgun (WGS) entry which is preliminary data.</text>
</comment>
<keyword evidence="2" id="KW-1185">Reference proteome</keyword>
<name>A0A1X1ZC96_9MYCO</name>
<accession>A0A1X1ZC96</accession>
<sequence>MAWRQHPTEIECDLADRGHDIFDWHAGRMSSRRLLVLLKEAPERGPYKTALRGGRWPELETMIAELHKEFAAFRASHYVGTEHEYTPKMFVDPSERAQILRDEAEAEAFIEEAQEDMFDQLGWS</sequence>